<dbReference type="FunFam" id="3.40.50.300:FF:000225">
    <property type="entry name" value="Thymidylate kinase"/>
    <property type="match status" value="1"/>
</dbReference>
<dbReference type="EC" id="2.7.4.9" evidence="2 11"/>
<dbReference type="InterPro" id="IPR018095">
    <property type="entry name" value="Thymidylate_kin_CS"/>
</dbReference>
<gene>
    <name evidence="11 13" type="primary">tmk</name>
    <name evidence="13" type="ORF">WPS_06720</name>
</gene>
<evidence type="ECO:0000256" key="10">
    <source>
        <dbReference type="ARBA" id="ARBA00057735"/>
    </source>
</evidence>
<dbReference type="AlphaFoldDB" id="A0AAN2C8W7"/>
<dbReference type="CDD" id="cd01672">
    <property type="entry name" value="TMPK"/>
    <property type="match status" value="1"/>
</dbReference>
<evidence type="ECO:0000256" key="11">
    <source>
        <dbReference type="HAMAP-Rule" id="MF_00165"/>
    </source>
</evidence>
<evidence type="ECO:0000313" key="13">
    <source>
        <dbReference type="EMBL" id="BDE05396.1"/>
    </source>
</evidence>
<dbReference type="GO" id="GO:0005524">
    <property type="term" value="F:ATP binding"/>
    <property type="evidence" value="ECO:0007669"/>
    <property type="project" value="UniProtKB-UniRule"/>
</dbReference>
<dbReference type="PANTHER" id="PTHR10344">
    <property type="entry name" value="THYMIDYLATE KINASE"/>
    <property type="match status" value="1"/>
</dbReference>
<evidence type="ECO:0000256" key="5">
    <source>
        <dbReference type="ARBA" id="ARBA00022727"/>
    </source>
</evidence>
<keyword evidence="6 11" id="KW-0547">Nucleotide-binding</keyword>
<sequence>MLVTFEGIEAAGKSTLIAALVGVLNGRGESVLVTKEPGGTPLGEALRGVFLDPSLRIDPVAEAMLLNASRAQLVADVIVPALRRGEAVLCDRFFDSTIAYQGYGRELDVEQLLELCLAATQRIAPDLTFLVDIPVEVSAERVRARGGADRLEREDALFHARVHAGYHQLARRFPQRYVVLDGTLAPQTLAAEALAVLDRRRVVS</sequence>
<feature type="binding site" evidence="11">
    <location>
        <begin position="7"/>
        <end position="14"/>
    </location>
    <ligand>
        <name>ATP</name>
        <dbReference type="ChEBI" id="CHEBI:30616"/>
    </ligand>
</feature>
<reference evidence="13 14" key="1">
    <citation type="journal article" date="2022" name="ISME Commun">
        <title>Vulcanimicrobium alpinus gen. nov. sp. nov., the first cultivated representative of the candidate phylum 'Eremiobacterota', is a metabolically versatile aerobic anoxygenic phototroph.</title>
        <authorList>
            <person name="Yabe S."/>
            <person name="Muto K."/>
            <person name="Abe K."/>
            <person name="Yokota A."/>
            <person name="Staudigel H."/>
            <person name="Tebo B.M."/>
        </authorList>
    </citation>
    <scope>NUCLEOTIDE SEQUENCE [LARGE SCALE GENOMIC DNA]</scope>
    <source>
        <strain evidence="13 14">WC8-2</strain>
    </source>
</reference>
<evidence type="ECO:0000256" key="4">
    <source>
        <dbReference type="ARBA" id="ARBA00022679"/>
    </source>
</evidence>
<keyword evidence="7 11" id="KW-0418">Kinase</keyword>
<keyword evidence="8 11" id="KW-0067">ATP-binding</keyword>
<proteinExistence type="inferred from homology"/>
<dbReference type="Gene3D" id="3.40.50.300">
    <property type="entry name" value="P-loop containing nucleotide triphosphate hydrolases"/>
    <property type="match status" value="1"/>
</dbReference>
<dbReference type="InterPro" id="IPR018094">
    <property type="entry name" value="Thymidylate_kinase"/>
</dbReference>
<dbReference type="GO" id="GO:0006235">
    <property type="term" value="P:dTTP biosynthetic process"/>
    <property type="evidence" value="ECO:0007669"/>
    <property type="project" value="UniProtKB-UniRule"/>
</dbReference>
<dbReference type="InterPro" id="IPR027417">
    <property type="entry name" value="P-loop_NTPase"/>
</dbReference>
<dbReference type="Proteomes" id="UP001317532">
    <property type="component" value="Chromosome"/>
</dbReference>
<dbReference type="GO" id="GO:0006233">
    <property type="term" value="P:dTDP biosynthetic process"/>
    <property type="evidence" value="ECO:0007669"/>
    <property type="project" value="InterPro"/>
</dbReference>
<dbReference type="PANTHER" id="PTHR10344:SF4">
    <property type="entry name" value="UMP-CMP KINASE 2, MITOCHONDRIAL"/>
    <property type="match status" value="1"/>
</dbReference>
<dbReference type="GO" id="GO:0005829">
    <property type="term" value="C:cytosol"/>
    <property type="evidence" value="ECO:0007669"/>
    <property type="project" value="TreeGrafter"/>
</dbReference>
<protein>
    <recommendedName>
        <fullName evidence="3 11">Thymidylate kinase</fullName>
        <ecNumber evidence="2 11">2.7.4.9</ecNumber>
    </recommendedName>
    <alternativeName>
        <fullName evidence="11">dTMP kinase</fullName>
    </alternativeName>
</protein>
<evidence type="ECO:0000256" key="8">
    <source>
        <dbReference type="ARBA" id="ARBA00022840"/>
    </source>
</evidence>
<feature type="domain" description="Thymidylate kinase-like" evidence="12">
    <location>
        <begin position="5"/>
        <end position="186"/>
    </location>
</feature>
<keyword evidence="5 11" id="KW-0545">Nucleotide biosynthesis</keyword>
<comment type="function">
    <text evidence="10 11">Phosphorylation of dTMP to form dTDP in both de novo and salvage pathways of dTTP synthesis.</text>
</comment>
<evidence type="ECO:0000256" key="7">
    <source>
        <dbReference type="ARBA" id="ARBA00022777"/>
    </source>
</evidence>
<evidence type="ECO:0000256" key="3">
    <source>
        <dbReference type="ARBA" id="ARBA00017144"/>
    </source>
</evidence>
<organism evidence="13 14">
    <name type="scientific">Vulcanimicrobium alpinum</name>
    <dbReference type="NCBI Taxonomy" id="3016050"/>
    <lineage>
        <taxon>Bacteria</taxon>
        <taxon>Bacillati</taxon>
        <taxon>Vulcanimicrobiota</taxon>
        <taxon>Vulcanimicrobiia</taxon>
        <taxon>Vulcanimicrobiales</taxon>
        <taxon>Vulcanimicrobiaceae</taxon>
        <taxon>Vulcanimicrobium</taxon>
    </lineage>
</organism>
<dbReference type="PROSITE" id="PS01331">
    <property type="entry name" value="THYMIDYLATE_KINASE"/>
    <property type="match status" value="1"/>
</dbReference>
<dbReference type="GO" id="GO:0004798">
    <property type="term" value="F:dTMP kinase activity"/>
    <property type="evidence" value="ECO:0007669"/>
    <property type="project" value="UniProtKB-UniRule"/>
</dbReference>
<evidence type="ECO:0000256" key="6">
    <source>
        <dbReference type="ARBA" id="ARBA00022741"/>
    </source>
</evidence>
<evidence type="ECO:0000256" key="2">
    <source>
        <dbReference type="ARBA" id="ARBA00012980"/>
    </source>
</evidence>
<evidence type="ECO:0000256" key="1">
    <source>
        <dbReference type="ARBA" id="ARBA00009776"/>
    </source>
</evidence>
<evidence type="ECO:0000259" key="12">
    <source>
        <dbReference type="Pfam" id="PF02223"/>
    </source>
</evidence>
<dbReference type="GO" id="GO:0006227">
    <property type="term" value="P:dUDP biosynthetic process"/>
    <property type="evidence" value="ECO:0007669"/>
    <property type="project" value="TreeGrafter"/>
</dbReference>
<evidence type="ECO:0000313" key="14">
    <source>
        <dbReference type="Proteomes" id="UP001317532"/>
    </source>
</evidence>
<dbReference type="NCBIfam" id="TIGR00041">
    <property type="entry name" value="DTMP_kinase"/>
    <property type="match status" value="1"/>
</dbReference>
<dbReference type="RefSeq" id="WP_317996442.1">
    <property type="nucleotide sequence ID" value="NZ_AP025523.1"/>
</dbReference>
<keyword evidence="14" id="KW-1185">Reference proteome</keyword>
<dbReference type="HAMAP" id="MF_00165">
    <property type="entry name" value="Thymidylate_kinase"/>
    <property type="match status" value="1"/>
</dbReference>
<dbReference type="KEGG" id="vab:WPS_06720"/>
<name>A0AAN2C8W7_UNVUL</name>
<dbReference type="InterPro" id="IPR039430">
    <property type="entry name" value="Thymidylate_kin-like_dom"/>
</dbReference>
<dbReference type="SUPFAM" id="SSF52540">
    <property type="entry name" value="P-loop containing nucleoside triphosphate hydrolases"/>
    <property type="match status" value="1"/>
</dbReference>
<accession>A0AAN2C8W7</accession>
<dbReference type="Pfam" id="PF02223">
    <property type="entry name" value="Thymidylate_kin"/>
    <property type="match status" value="1"/>
</dbReference>
<comment type="similarity">
    <text evidence="1 11">Belongs to the thymidylate kinase family.</text>
</comment>
<keyword evidence="4 11" id="KW-0808">Transferase</keyword>
<evidence type="ECO:0000256" key="9">
    <source>
        <dbReference type="ARBA" id="ARBA00048743"/>
    </source>
</evidence>
<dbReference type="EMBL" id="AP025523">
    <property type="protein sequence ID" value="BDE05396.1"/>
    <property type="molecule type" value="Genomic_DNA"/>
</dbReference>
<comment type="catalytic activity">
    <reaction evidence="9 11">
        <text>dTMP + ATP = dTDP + ADP</text>
        <dbReference type="Rhea" id="RHEA:13517"/>
        <dbReference type="ChEBI" id="CHEBI:30616"/>
        <dbReference type="ChEBI" id="CHEBI:58369"/>
        <dbReference type="ChEBI" id="CHEBI:63528"/>
        <dbReference type="ChEBI" id="CHEBI:456216"/>
        <dbReference type="EC" id="2.7.4.9"/>
    </reaction>
</comment>